<organism evidence="2 3">
    <name type="scientific">Candidatus Nitrosocosmicus oleophilus</name>
    <dbReference type="NCBI Taxonomy" id="1353260"/>
    <lineage>
        <taxon>Archaea</taxon>
        <taxon>Nitrososphaerota</taxon>
        <taxon>Nitrososphaeria</taxon>
        <taxon>Nitrososphaerales</taxon>
        <taxon>Nitrososphaeraceae</taxon>
        <taxon>Candidatus Nitrosocosmicus</taxon>
    </lineage>
</organism>
<dbReference type="EMBL" id="CP012850">
    <property type="protein sequence ID" value="ALI34508.1"/>
    <property type="molecule type" value="Genomic_DNA"/>
</dbReference>
<sequence>MRNISHVFPKSDGLAIFFLCSVLSSTILASVPSIHTVFSVSPLIVRQEIIDDQNDWQPWNIRNGLDRDINIGNNNSSSSGNPTLTESYRCKDHPLQFPNIQSISYMSDGNKLNATVWLSQPFSESLYSDLLRNETLSPSFNFSANTSAPASTSDDLLLDSLSSSSSPRIIQFVMVIDILSVFDKGIDYTVELSSPTEPENPHWTQNVYEISAFGNKKLIQTKSFDSFPFDDKDFVDFSIDLNSIGNPDKYKLLFYIADLYPVDGNYCRQIDTSNWSLIPTPKFTIIPSTSNVIMESNEVKDILVNINTNSALVSKAVLGVNYTDTSNNTTKDKKADGLIVKFVPNNTTISPYLNNSVILHITTPSENDFTNGASRQIPIQILANISFPQTITNRGGDTYYNNKTISMLESSDLTLTILPPLSFNEQLENFTKSIQPIGELWGVITTIGLGLSGFMAFLYRQRKKEKKSEGR</sequence>
<keyword evidence="3" id="KW-1185">Reference proteome</keyword>
<name>A0A654LT20_9ARCH</name>
<dbReference type="RefSeq" id="WP_196817150.1">
    <property type="nucleotide sequence ID" value="NZ_CP012850.1"/>
</dbReference>
<keyword evidence="1" id="KW-0812">Transmembrane</keyword>
<reference evidence="3" key="1">
    <citation type="submission" date="2015-10" db="EMBL/GenBank/DDBJ databases">
        <title>Niche specialization of a soil ammonia-oxidizing archaeon, Candidatus Nitrosocosmicus oleophilus.</title>
        <authorList>
            <person name="Jung M.-Y."/>
            <person name="Rhee S.-K."/>
        </authorList>
    </citation>
    <scope>NUCLEOTIDE SEQUENCE [LARGE SCALE GENOMIC DNA]</scope>
    <source>
        <strain evidence="3">MY3</strain>
    </source>
</reference>
<gene>
    <name evidence="2" type="ORF">NMY3_00294</name>
</gene>
<dbReference type="GeneID" id="60420481"/>
<accession>A0A654LT20</accession>
<dbReference type="AlphaFoldDB" id="A0A654LT20"/>
<evidence type="ECO:0000313" key="2">
    <source>
        <dbReference type="EMBL" id="ALI34508.1"/>
    </source>
</evidence>
<evidence type="ECO:0000256" key="1">
    <source>
        <dbReference type="SAM" id="Phobius"/>
    </source>
</evidence>
<proteinExistence type="predicted"/>
<feature type="transmembrane region" description="Helical" evidence="1">
    <location>
        <begin position="440"/>
        <end position="459"/>
    </location>
</feature>
<dbReference type="Proteomes" id="UP000058925">
    <property type="component" value="Chromosome"/>
</dbReference>
<dbReference type="KEGG" id="taa:NMY3_00294"/>
<protein>
    <submittedName>
        <fullName evidence="2">Uncharacterized protein</fullName>
    </submittedName>
</protein>
<evidence type="ECO:0000313" key="3">
    <source>
        <dbReference type="Proteomes" id="UP000058925"/>
    </source>
</evidence>
<keyword evidence="1" id="KW-1133">Transmembrane helix</keyword>
<keyword evidence="1" id="KW-0472">Membrane</keyword>